<dbReference type="Proteomes" id="UP000237381">
    <property type="component" value="Unassembled WGS sequence"/>
</dbReference>
<keyword evidence="2" id="KW-0963">Cytoplasm</keyword>
<keyword evidence="3" id="KW-1005">Bacterial flagellum biogenesis</keyword>
<evidence type="ECO:0000256" key="2">
    <source>
        <dbReference type="ARBA" id="ARBA00022490"/>
    </source>
</evidence>
<comment type="subcellular location">
    <subcellularLocation>
        <location evidence="1">Cytoplasm</location>
        <location evidence="1">Cytosol</location>
    </subcellularLocation>
</comment>
<keyword evidence="4" id="KW-0143">Chaperone</keyword>
<evidence type="ECO:0000313" key="7">
    <source>
        <dbReference type="Proteomes" id="UP000237381"/>
    </source>
</evidence>
<comment type="caution">
    <text evidence="6">The sequence shown here is derived from an EMBL/GenBank/DDBJ whole genome shotgun (WGS) entry which is preliminary data.</text>
</comment>
<dbReference type="InterPro" id="IPR008622">
    <property type="entry name" value="FliT"/>
</dbReference>
<evidence type="ECO:0000256" key="4">
    <source>
        <dbReference type="ARBA" id="ARBA00023186"/>
    </source>
</evidence>
<keyword evidence="7" id="KW-1185">Reference proteome</keyword>
<evidence type="ECO:0000313" key="6">
    <source>
        <dbReference type="EMBL" id="POR49802.1"/>
    </source>
</evidence>
<protein>
    <recommendedName>
        <fullName evidence="5">Flagellar protein FliT</fullName>
    </recommendedName>
</protein>
<dbReference type="EMBL" id="PQGA01000010">
    <property type="protein sequence ID" value="POR49802.1"/>
    <property type="molecule type" value="Genomic_DNA"/>
</dbReference>
<dbReference type="OrthoDB" id="9009188at2"/>
<proteinExistence type="predicted"/>
<reference evidence="6 7" key="1">
    <citation type="submission" date="2018-01" db="EMBL/GenBank/DDBJ databases">
        <title>Genomic Encyclopedia of Type Strains, Phase III (KMG-III): the genomes of soil and plant-associated and newly described type strains.</title>
        <authorList>
            <person name="Whitman W."/>
        </authorList>
    </citation>
    <scope>NUCLEOTIDE SEQUENCE [LARGE SCALE GENOMIC DNA]</scope>
    <source>
        <strain evidence="6 7">JCM 18070</strain>
    </source>
</reference>
<accession>A0A2S4M534</accession>
<dbReference type="RefSeq" id="WP_103705731.1">
    <property type="nucleotide sequence ID" value="NZ_PQGA01000010.1"/>
</dbReference>
<evidence type="ECO:0000256" key="1">
    <source>
        <dbReference type="ARBA" id="ARBA00004514"/>
    </source>
</evidence>
<organism evidence="6 7">
    <name type="scientific">Paraburkholderia eburnea</name>
    <dbReference type="NCBI Taxonomy" id="1189126"/>
    <lineage>
        <taxon>Bacteria</taxon>
        <taxon>Pseudomonadati</taxon>
        <taxon>Pseudomonadota</taxon>
        <taxon>Betaproteobacteria</taxon>
        <taxon>Burkholderiales</taxon>
        <taxon>Burkholderiaceae</taxon>
        <taxon>Paraburkholderia</taxon>
    </lineage>
</organism>
<gene>
    <name evidence="6" type="ORF">B0G62_110110</name>
</gene>
<dbReference type="Pfam" id="PF05400">
    <property type="entry name" value="FliT"/>
    <property type="match status" value="1"/>
</dbReference>
<evidence type="ECO:0000256" key="5">
    <source>
        <dbReference type="ARBA" id="ARBA00093797"/>
    </source>
</evidence>
<dbReference type="GO" id="GO:0044781">
    <property type="term" value="P:bacterial-type flagellum organization"/>
    <property type="evidence" value="ECO:0007669"/>
    <property type="project" value="UniProtKB-KW"/>
</dbReference>
<evidence type="ECO:0000256" key="3">
    <source>
        <dbReference type="ARBA" id="ARBA00022795"/>
    </source>
</evidence>
<name>A0A2S4M534_9BURK</name>
<dbReference type="AlphaFoldDB" id="A0A2S4M534"/>
<sequence length="99" mass="10824">MDAQTGIERIWQFTKAIEQAAAVGEWEQAAQLVDARSPLLMSLGAQQPPAVLARIKEILAINGRVAEAAQVAQRALGAEYQASMRATRNVSQYQRVAQF</sequence>